<reference evidence="1 2" key="1">
    <citation type="submission" date="2013-05" db="EMBL/GenBank/DDBJ databases">
        <authorList>
            <person name="Strain E.A."/>
            <person name="Brown E."/>
            <person name="Allard M.W."/>
            <person name="Luo Y.L."/>
        </authorList>
    </citation>
    <scope>NUCLEOTIDE SEQUENCE [LARGE SCALE GENOMIC DNA]</scope>
    <source>
        <strain evidence="1 2">TS-15</strain>
    </source>
</reference>
<dbReference type="Proteomes" id="UP000015344">
    <property type="component" value="Unassembled WGS sequence"/>
</dbReference>
<organism evidence="1 2">
    <name type="scientific">Paenibacillus alvei TS-15</name>
    <dbReference type="NCBI Taxonomy" id="1117108"/>
    <lineage>
        <taxon>Bacteria</taxon>
        <taxon>Bacillati</taxon>
        <taxon>Bacillota</taxon>
        <taxon>Bacilli</taxon>
        <taxon>Bacillales</taxon>
        <taxon>Paenibacillaceae</taxon>
        <taxon>Paenibacillus</taxon>
    </lineage>
</organism>
<proteinExistence type="predicted"/>
<name>S9TZV3_PAEAL</name>
<accession>S9TZV3</accession>
<dbReference type="AlphaFoldDB" id="S9TZV3"/>
<dbReference type="EMBL" id="ATMT01000104">
    <property type="protein sequence ID" value="EPY03850.1"/>
    <property type="molecule type" value="Genomic_DNA"/>
</dbReference>
<comment type="caution">
    <text evidence="1">The sequence shown here is derived from an EMBL/GenBank/DDBJ whole genome shotgun (WGS) entry which is preliminary data.</text>
</comment>
<protein>
    <submittedName>
        <fullName evidence="1">Uncharacterized protein</fullName>
    </submittedName>
</protein>
<evidence type="ECO:0000313" key="1">
    <source>
        <dbReference type="EMBL" id="EPY03850.1"/>
    </source>
</evidence>
<gene>
    <name evidence="1" type="ORF">PAALTS15_28951</name>
</gene>
<evidence type="ECO:0000313" key="2">
    <source>
        <dbReference type="Proteomes" id="UP000015344"/>
    </source>
</evidence>
<sequence length="87" mass="9619">MQFVSVLIKAFPPHQAAWDGLGNATSTTDAQTTTAISFVILFICSPPIIRHILLMNAFSSFIIEIISMISHPVAIINQHDIQNEEQL</sequence>